<protein>
    <submittedName>
        <fullName evidence="1">DUF4160 domain-containing protein</fullName>
    </submittedName>
</protein>
<keyword evidence="2" id="KW-1185">Reference proteome</keyword>
<evidence type="ECO:0000313" key="2">
    <source>
        <dbReference type="Proteomes" id="UP001500399"/>
    </source>
</evidence>
<gene>
    <name evidence="1" type="ORF">GCM10008919_09080</name>
</gene>
<name>A0ABN0T019_9FIRM</name>
<accession>A0ABN0T019</accession>
<dbReference type="Pfam" id="PF13711">
    <property type="entry name" value="DUF4160"/>
    <property type="match status" value="1"/>
</dbReference>
<reference evidence="1 2" key="1">
    <citation type="journal article" date="2019" name="Int. J. Syst. Evol. Microbiol.">
        <title>The Global Catalogue of Microorganisms (GCM) 10K type strain sequencing project: providing services to taxonomists for standard genome sequencing and annotation.</title>
        <authorList>
            <consortium name="The Broad Institute Genomics Platform"/>
            <consortium name="The Broad Institute Genome Sequencing Center for Infectious Disease"/>
            <person name="Wu L."/>
            <person name="Ma J."/>
        </authorList>
    </citation>
    <scope>NUCLEOTIDE SEQUENCE [LARGE SCALE GENOMIC DNA]</scope>
    <source>
        <strain evidence="1 2">JCM 8542</strain>
    </source>
</reference>
<sequence length="86" mass="9747">MPTWGDLFGYRIFFWSHEENEPVHVHVCKGAPSPNATKIWIPADGNPVVAHNHGNIPAKDLNRLLKGISANKESIVFAWYQHFGRI</sequence>
<proteinExistence type="predicted"/>
<dbReference type="EMBL" id="BAAACR010000005">
    <property type="protein sequence ID" value="GAA0207989.1"/>
    <property type="molecule type" value="Genomic_DNA"/>
</dbReference>
<evidence type="ECO:0000313" key="1">
    <source>
        <dbReference type="EMBL" id="GAA0207989.1"/>
    </source>
</evidence>
<dbReference type="Proteomes" id="UP001500399">
    <property type="component" value="Unassembled WGS sequence"/>
</dbReference>
<organism evidence="1 2">
    <name type="scientific">Selenomonas dianae</name>
    <dbReference type="NCBI Taxonomy" id="135079"/>
    <lineage>
        <taxon>Bacteria</taxon>
        <taxon>Bacillati</taxon>
        <taxon>Bacillota</taxon>
        <taxon>Negativicutes</taxon>
        <taxon>Selenomonadales</taxon>
        <taxon>Selenomonadaceae</taxon>
        <taxon>Selenomonas</taxon>
    </lineage>
</organism>
<dbReference type="InterPro" id="IPR025427">
    <property type="entry name" value="DUF4160"/>
</dbReference>
<comment type="caution">
    <text evidence="1">The sequence shown here is derived from an EMBL/GenBank/DDBJ whole genome shotgun (WGS) entry which is preliminary data.</text>
</comment>